<dbReference type="GO" id="GO:0046872">
    <property type="term" value="F:metal ion binding"/>
    <property type="evidence" value="ECO:0007669"/>
    <property type="project" value="UniProtKB-KW"/>
</dbReference>
<dbReference type="RefSeq" id="WP_124868559.1">
    <property type="nucleotide sequence ID" value="NZ_RQZF01000002.1"/>
</dbReference>
<dbReference type="PANTHER" id="PTHR31528:SF1">
    <property type="entry name" value="4-AMINO-5-HYDROXYMETHYL-2-METHYLPYRIMIDINE PHOSPHATE SYNTHASE THI11-RELATED"/>
    <property type="match status" value="1"/>
</dbReference>
<keyword evidence="7" id="KW-0663">Pyridoxal phosphate</keyword>
<evidence type="ECO:0000256" key="6">
    <source>
        <dbReference type="ARBA" id="ARBA00022723"/>
    </source>
</evidence>
<protein>
    <recommendedName>
        <fullName evidence="10">Thiamine pyrimidine synthase</fullName>
    </recommendedName>
</protein>
<comment type="catalytic activity">
    <reaction evidence="11">
        <text>N(6)-(pyridoxal phosphate)-L-lysyl-[4-amino-5-hydroxymethyl-2-methylpyrimidine phosphate synthase] + L-histidyl-[4-amino-5-hydroxymethyl-2-methylpyrimidine phosphate synthase] + 2 Fe(3+) + 4 H2O = L-lysyl-[4-amino-5-hydroxymethyl-2-methylpyrimidine phosphate synthase] + (2S)-2-amino-5-hydroxy-4-oxopentanoyl-[4-amino-5-hydroxymethyl-2-methylpyrimidine phosphate synthase] + 4-amino-2-methyl-5-(phosphooxymethyl)pyrimidine + 3-oxopropanoate + 2 Fe(2+) + 2 H(+)</text>
        <dbReference type="Rhea" id="RHEA:65756"/>
        <dbReference type="Rhea" id="RHEA-COMP:16892"/>
        <dbReference type="Rhea" id="RHEA-COMP:16893"/>
        <dbReference type="Rhea" id="RHEA-COMP:16894"/>
        <dbReference type="Rhea" id="RHEA-COMP:16895"/>
        <dbReference type="ChEBI" id="CHEBI:15377"/>
        <dbReference type="ChEBI" id="CHEBI:15378"/>
        <dbReference type="ChEBI" id="CHEBI:29033"/>
        <dbReference type="ChEBI" id="CHEBI:29034"/>
        <dbReference type="ChEBI" id="CHEBI:29969"/>
        <dbReference type="ChEBI" id="CHEBI:29979"/>
        <dbReference type="ChEBI" id="CHEBI:33190"/>
        <dbReference type="ChEBI" id="CHEBI:58354"/>
        <dbReference type="ChEBI" id="CHEBI:143915"/>
        <dbReference type="ChEBI" id="CHEBI:157692"/>
    </reaction>
    <physiologicalReaction direction="left-to-right" evidence="11">
        <dbReference type="Rhea" id="RHEA:65757"/>
    </physiologicalReaction>
</comment>
<evidence type="ECO:0000256" key="1">
    <source>
        <dbReference type="ARBA" id="ARBA00003469"/>
    </source>
</evidence>
<evidence type="ECO:0000256" key="2">
    <source>
        <dbReference type="ARBA" id="ARBA00004948"/>
    </source>
</evidence>
<name>A0A3P1SF18_9ACTO</name>
<reference evidence="13 14" key="1">
    <citation type="submission" date="2018-11" db="EMBL/GenBank/DDBJ databases">
        <title>Genomes From Bacteria Associated with the Canine Oral Cavity: a Test Case for Automated Genome-Based Taxonomic Assignment.</title>
        <authorList>
            <person name="Coil D.A."/>
            <person name="Jospin G."/>
            <person name="Darling A.E."/>
            <person name="Wallis C."/>
            <person name="Davis I.J."/>
            <person name="Harris S."/>
            <person name="Eisen J.A."/>
            <person name="Holcombe L.J."/>
            <person name="O'Flynn C."/>
        </authorList>
    </citation>
    <scope>NUCLEOTIDE SEQUENCE [LARGE SCALE GENOMIC DNA]</scope>
    <source>
        <strain evidence="13 14">OH770</strain>
    </source>
</reference>
<dbReference type="SUPFAM" id="SSF53850">
    <property type="entry name" value="Periplasmic binding protein-like II"/>
    <property type="match status" value="1"/>
</dbReference>
<dbReference type="OrthoDB" id="174578at2"/>
<dbReference type="Proteomes" id="UP000280444">
    <property type="component" value="Unassembled WGS sequence"/>
</dbReference>
<dbReference type="InterPro" id="IPR027939">
    <property type="entry name" value="NMT1/THI5"/>
</dbReference>
<evidence type="ECO:0000313" key="13">
    <source>
        <dbReference type="EMBL" id="RRC95881.1"/>
    </source>
</evidence>
<dbReference type="PANTHER" id="PTHR31528">
    <property type="entry name" value="4-AMINO-5-HYDROXYMETHYL-2-METHYLPYRIMIDINE PHOSPHATE SYNTHASE THI11-RELATED"/>
    <property type="match status" value="1"/>
</dbReference>
<evidence type="ECO:0000256" key="8">
    <source>
        <dbReference type="ARBA" id="ARBA00022977"/>
    </source>
</evidence>
<evidence type="ECO:0000256" key="10">
    <source>
        <dbReference type="ARBA" id="ARBA00033171"/>
    </source>
</evidence>
<evidence type="ECO:0000256" key="3">
    <source>
        <dbReference type="ARBA" id="ARBA00009406"/>
    </source>
</evidence>
<keyword evidence="14" id="KW-1185">Reference proteome</keyword>
<dbReference type="GO" id="GO:0016740">
    <property type="term" value="F:transferase activity"/>
    <property type="evidence" value="ECO:0007669"/>
    <property type="project" value="UniProtKB-KW"/>
</dbReference>
<evidence type="ECO:0000256" key="4">
    <source>
        <dbReference type="ARBA" id="ARBA00011738"/>
    </source>
</evidence>
<keyword evidence="5" id="KW-0808">Transferase</keyword>
<comment type="pathway">
    <text evidence="2">Cofactor biosynthesis; thiamine diphosphate biosynthesis.</text>
</comment>
<dbReference type="Pfam" id="PF09084">
    <property type="entry name" value="NMT1"/>
    <property type="match status" value="1"/>
</dbReference>
<keyword evidence="6" id="KW-0479">Metal-binding</keyword>
<comment type="subunit">
    <text evidence="4">Homodimer.</text>
</comment>
<evidence type="ECO:0000259" key="12">
    <source>
        <dbReference type="Pfam" id="PF09084"/>
    </source>
</evidence>
<comment type="function">
    <text evidence="1">Responsible for the formation of the pyrimidine heterocycle in the thiamine biosynthesis pathway. Catalyzes the formation of hydroxymethylpyrimidine phosphate (HMP-P) from histidine and pyridoxal phosphate (PLP). The protein uses PLP and the active site histidine to form HMP-P, generating an inactive enzyme. The enzyme can only undergo a single turnover, which suggests it is a suicide enzyme.</text>
</comment>
<sequence>MKLRIHLEYVHPWPNHIGLFVARAKGWYAERGWDVDIISDGHDRGNPSDLVAAGEYQVASARLGELIEYRHTEVPLVGVATFNQCQLPGVFGRKSDGIHRWRDLEGKRVSIPPSPRLTHMVREAVEADGGDFDLLNVTHPEFWEPDMRAIEKGSFDAVFNVLGWEPYQGCTPVEDITFLDFDQVGVAPHHAYFVCFTQEMCEAQPQVVRDFLEATARGYRFAVENPDEAIALAGSPMCNMDPEVLRLSLEHMRPTWFAPSGRWGEIQPELVRSYTQWMIDGGFTTASLEDIEGAVTNDFLP</sequence>
<dbReference type="InterPro" id="IPR015168">
    <property type="entry name" value="SsuA/THI5"/>
</dbReference>
<comment type="similarity">
    <text evidence="3">Belongs to the NMT1/THI5 family.</text>
</comment>
<gene>
    <name evidence="13" type="ORF">EII11_03220</name>
</gene>
<evidence type="ECO:0000256" key="11">
    <source>
        <dbReference type="ARBA" id="ARBA00048179"/>
    </source>
</evidence>
<accession>A0A3P1SF18</accession>
<dbReference type="Gene3D" id="3.40.190.10">
    <property type="entry name" value="Periplasmic binding protein-like II"/>
    <property type="match status" value="2"/>
</dbReference>
<dbReference type="AlphaFoldDB" id="A0A3P1SF18"/>
<organism evidence="13 14">
    <name type="scientific">Schaalia canis</name>
    <dbReference type="NCBI Taxonomy" id="100469"/>
    <lineage>
        <taxon>Bacteria</taxon>
        <taxon>Bacillati</taxon>
        <taxon>Actinomycetota</taxon>
        <taxon>Actinomycetes</taxon>
        <taxon>Actinomycetales</taxon>
        <taxon>Actinomycetaceae</taxon>
        <taxon>Schaalia</taxon>
    </lineage>
</organism>
<evidence type="ECO:0000256" key="9">
    <source>
        <dbReference type="ARBA" id="ARBA00023004"/>
    </source>
</evidence>
<dbReference type="EMBL" id="RQZF01000002">
    <property type="protein sequence ID" value="RRC95881.1"/>
    <property type="molecule type" value="Genomic_DNA"/>
</dbReference>
<evidence type="ECO:0000313" key="14">
    <source>
        <dbReference type="Proteomes" id="UP000280444"/>
    </source>
</evidence>
<dbReference type="GO" id="GO:0009228">
    <property type="term" value="P:thiamine biosynthetic process"/>
    <property type="evidence" value="ECO:0007669"/>
    <property type="project" value="UniProtKB-KW"/>
</dbReference>
<proteinExistence type="inferred from homology"/>
<keyword evidence="8" id="KW-0784">Thiamine biosynthesis</keyword>
<feature type="domain" description="SsuA/THI5-like" evidence="12">
    <location>
        <begin position="13"/>
        <end position="229"/>
    </location>
</feature>
<keyword evidence="9" id="KW-0408">Iron</keyword>
<comment type="caution">
    <text evidence="13">The sequence shown here is derived from an EMBL/GenBank/DDBJ whole genome shotgun (WGS) entry which is preliminary data.</text>
</comment>
<evidence type="ECO:0000256" key="5">
    <source>
        <dbReference type="ARBA" id="ARBA00022679"/>
    </source>
</evidence>
<evidence type="ECO:0000256" key="7">
    <source>
        <dbReference type="ARBA" id="ARBA00022898"/>
    </source>
</evidence>